<evidence type="ECO:0000313" key="2">
    <source>
        <dbReference type="EMBL" id="ODQ75605.1"/>
    </source>
</evidence>
<evidence type="ECO:0000313" key="3">
    <source>
        <dbReference type="Proteomes" id="UP000094385"/>
    </source>
</evidence>
<keyword evidence="3" id="KW-1185">Reference proteome</keyword>
<sequence length="132" mass="14508">MTSSFDDISYVPSSHPATTSTENNGVGSRNDLTPRPLSRSERTTSSSSVTIESVIVGMGNTSISEPDESSTARKRTPSLSEDESDVDPTLRARIEYTRYVGTCVSVFEQYDSILLVYTNEMVEYYASIRSAN</sequence>
<reference evidence="2 3" key="1">
    <citation type="journal article" date="2016" name="Proc. Natl. Acad. Sci. U.S.A.">
        <title>Comparative genomics of biotechnologically important yeasts.</title>
        <authorList>
            <person name="Riley R."/>
            <person name="Haridas S."/>
            <person name="Wolfe K.H."/>
            <person name="Lopes M.R."/>
            <person name="Hittinger C.T."/>
            <person name="Goeker M."/>
            <person name="Salamov A.A."/>
            <person name="Wisecaver J.H."/>
            <person name="Long T.M."/>
            <person name="Calvey C.H."/>
            <person name="Aerts A.L."/>
            <person name="Barry K.W."/>
            <person name="Choi C."/>
            <person name="Clum A."/>
            <person name="Coughlan A.Y."/>
            <person name="Deshpande S."/>
            <person name="Douglass A.P."/>
            <person name="Hanson S.J."/>
            <person name="Klenk H.-P."/>
            <person name="LaButti K.M."/>
            <person name="Lapidus A."/>
            <person name="Lindquist E.A."/>
            <person name="Lipzen A.M."/>
            <person name="Meier-Kolthoff J.P."/>
            <person name="Ohm R.A."/>
            <person name="Otillar R.P."/>
            <person name="Pangilinan J.L."/>
            <person name="Peng Y."/>
            <person name="Rokas A."/>
            <person name="Rosa C.A."/>
            <person name="Scheuner C."/>
            <person name="Sibirny A.A."/>
            <person name="Slot J.C."/>
            <person name="Stielow J.B."/>
            <person name="Sun H."/>
            <person name="Kurtzman C.P."/>
            <person name="Blackwell M."/>
            <person name="Grigoriev I.V."/>
            <person name="Jeffries T.W."/>
        </authorList>
    </citation>
    <scope>NUCLEOTIDE SEQUENCE [LARGE SCALE GENOMIC DNA]</scope>
    <source>
        <strain evidence="2 3">NRRL Y-11557</strain>
    </source>
</reference>
<feature type="region of interest" description="Disordered" evidence="1">
    <location>
        <begin position="1"/>
        <end position="87"/>
    </location>
</feature>
<dbReference type="EMBL" id="KV454290">
    <property type="protein sequence ID" value="ODQ75605.1"/>
    <property type="molecule type" value="Genomic_DNA"/>
</dbReference>
<name>A0A1E3QD21_LIPST</name>
<organism evidence="2 3">
    <name type="scientific">Lipomyces starkeyi NRRL Y-11557</name>
    <dbReference type="NCBI Taxonomy" id="675824"/>
    <lineage>
        <taxon>Eukaryota</taxon>
        <taxon>Fungi</taxon>
        <taxon>Dikarya</taxon>
        <taxon>Ascomycota</taxon>
        <taxon>Saccharomycotina</taxon>
        <taxon>Lipomycetes</taxon>
        <taxon>Lipomycetales</taxon>
        <taxon>Lipomycetaceae</taxon>
        <taxon>Lipomyces</taxon>
    </lineage>
</organism>
<feature type="compositionally biased region" description="Low complexity" evidence="1">
    <location>
        <begin position="43"/>
        <end position="56"/>
    </location>
</feature>
<accession>A0A1E3QD21</accession>
<feature type="compositionally biased region" description="Polar residues" evidence="1">
    <location>
        <begin position="1"/>
        <end position="31"/>
    </location>
</feature>
<dbReference type="Proteomes" id="UP000094385">
    <property type="component" value="Unassembled WGS sequence"/>
</dbReference>
<gene>
    <name evidence="2" type="ORF">LIPSTDRAFT_61213</name>
</gene>
<dbReference type="AlphaFoldDB" id="A0A1E3QD21"/>
<proteinExistence type="predicted"/>
<protein>
    <submittedName>
        <fullName evidence="2">Uncharacterized protein</fullName>
    </submittedName>
</protein>
<evidence type="ECO:0000256" key="1">
    <source>
        <dbReference type="SAM" id="MobiDB-lite"/>
    </source>
</evidence>